<organism evidence="2 3">
    <name type="scientific">Mesorhizobium ventifaucium</name>
    <dbReference type="NCBI Taxonomy" id="666020"/>
    <lineage>
        <taxon>Bacteria</taxon>
        <taxon>Pseudomonadati</taxon>
        <taxon>Pseudomonadota</taxon>
        <taxon>Alphaproteobacteria</taxon>
        <taxon>Hyphomicrobiales</taxon>
        <taxon>Phyllobacteriaceae</taxon>
        <taxon>Mesorhizobium</taxon>
    </lineage>
</organism>
<evidence type="ECO:0000313" key="3">
    <source>
        <dbReference type="Proteomes" id="UP001152604"/>
    </source>
</evidence>
<sequence length="51" mass="5781">MKLLREPLLHFAVVGAILFGGYSWLNETRAKDAALEPVRIAEGDVRWLKQT</sequence>
<gene>
    <name evidence="2" type="ORF">MES4922_300163</name>
</gene>
<dbReference type="Proteomes" id="UP001152604">
    <property type="component" value="Unassembled WGS sequence"/>
</dbReference>
<keyword evidence="3" id="KW-1185">Reference proteome</keyword>
<proteinExistence type="predicted"/>
<evidence type="ECO:0000313" key="2">
    <source>
        <dbReference type="EMBL" id="CAH2403003.1"/>
    </source>
</evidence>
<dbReference type="RefSeq" id="WP_254026366.1">
    <property type="nucleotide sequence ID" value="NZ_CAKXZS010000024.1"/>
</dbReference>
<keyword evidence="1" id="KW-1133">Transmembrane helix</keyword>
<keyword evidence="1" id="KW-0472">Membrane</keyword>
<accession>A0ABM9E1Q6</accession>
<dbReference type="EMBL" id="CAKXZS010000024">
    <property type="protein sequence ID" value="CAH2403003.1"/>
    <property type="molecule type" value="Genomic_DNA"/>
</dbReference>
<comment type="caution">
    <text evidence="2">The sequence shown here is derived from an EMBL/GenBank/DDBJ whole genome shotgun (WGS) entry which is preliminary data.</text>
</comment>
<evidence type="ECO:0000256" key="1">
    <source>
        <dbReference type="SAM" id="Phobius"/>
    </source>
</evidence>
<keyword evidence="1" id="KW-0812">Transmembrane</keyword>
<feature type="transmembrane region" description="Helical" evidence="1">
    <location>
        <begin position="7"/>
        <end position="25"/>
    </location>
</feature>
<name>A0ABM9E1Q6_9HYPH</name>
<protein>
    <submittedName>
        <fullName evidence="2">Uncharacterized protein</fullName>
    </submittedName>
</protein>
<reference evidence="2" key="1">
    <citation type="submission" date="2022-03" db="EMBL/GenBank/DDBJ databases">
        <authorList>
            <person name="Brunel B."/>
        </authorList>
    </citation>
    <scope>NUCLEOTIDE SEQUENCE</scope>
    <source>
        <strain evidence="2">STM4922sample</strain>
    </source>
</reference>